<protein>
    <submittedName>
        <fullName evidence="9">LTA synthase family protein</fullName>
    </submittedName>
</protein>
<sequence length="652" mass="73003">MFDLYLLRRRMTHRLTGKRTTKYAIITAALVLYPIMLAYGVETISRGSFADAWTWIASSPALFALNALLYAFLFLLVYCVFGSLLPSAGMSMAILFIAALITYFKTKLIGQPFYPWDIFLRKEGTNIIPIVTSRTVVIRVAVVAAIVAAVFLLRLLLPRFRLPVWSRIALGVLSIAALYGMAERSPMAQRLFDRAGVGEIVWNQQLNYGSNGFGIAFTLNIQNAVVSKPPGYSDASIATVAQQITDYRDRIPAKSADKQPNVIFIMNEAFWDPTLLPGVTFSEDPVPTVHRLQQDSTSGYLLSSQFGGGTSNVEFEVLTGNSMSFLPSGSVPYQQYIRQPVPSLASYFGSMGYKSMGIHSYDGWFWNRDTVYKWLGFESFKSKEYFTDPEINGAFISDDEVSRSIIQAVDESERPMFIYAITMQNHGPYDDNRYGVNDISVSGDLTPDARNILETYTQGARDADRSLQLLIDHFEQSDEPTMIVFYGDHLPMLGLDYDVYKQGGFISTGDSNQWTLDEMKSMHSVPFVTWSNFALPAEQIPILSDSFLGGYILDRLDLDLPANFAFGYNVSQQIPGLMSGLVVDSESNLSRTVPEAVQPLIDQYRDLQYDLLFGKRLLAGYVDADYLNQIERSDYNEEFKAPKDPAPVDESA</sequence>
<dbReference type="Proteomes" id="UP000282311">
    <property type="component" value="Unassembled WGS sequence"/>
</dbReference>
<dbReference type="InterPro" id="IPR000917">
    <property type="entry name" value="Sulfatase_N"/>
</dbReference>
<name>A0A3B0BVI5_9BACL</name>
<dbReference type="EMBL" id="RBAH01000021">
    <property type="protein sequence ID" value="RKN75997.1"/>
    <property type="molecule type" value="Genomic_DNA"/>
</dbReference>
<comment type="pathway">
    <text evidence="2">Cell wall biogenesis; lipoteichoic acid biosynthesis.</text>
</comment>
<evidence type="ECO:0000313" key="9">
    <source>
        <dbReference type="EMBL" id="RKN75997.1"/>
    </source>
</evidence>
<dbReference type="GO" id="GO:0005886">
    <property type="term" value="C:plasma membrane"/>
    <property type="evidence" value="ECO:0007669"/>
    <property type="project" value="UniProtKB-SubCell"/>
</dbReference>
<organism evidence="9 10">
    <name type="scientific">Paenibacillus ginsengarvi</name>
    <dbReference type="NCBI Taxonomy" id="400777"/>
    <lineage>
        <taxon>Bacteria</taxon>
        <taxon>Bacillati</taxon>
        <taxon>Bacillota</taxon>
        <taxon>Bacilli</taxon>
        <taxon>Bacillales</taxon>
        <taxon>Paenibacillaceae</taxon>
        <taxon>Paenibacillus</taxon>
    </lineage>
</organism>
<dbReference type="RefSeq" id="WP_120749929.1">
    <property type="nucleotide sequence ID" value="NZ_RBAH01000021.1"/>
</dbReference>
<evidence type="ECO:0000259" key="8">
    <source>
        <dbReference type="Pfam" id="PF00884"/>
    </source>
</evidence>
<evidence type="ECO:0000256" key="3">
    <source>
        <dbReference type="ARBA" id="ARBA00022475"/>
    </source>
</evidence>
<feature type="transmembrane region" description="Helical" evidence="7">
    <location>
        <begin position="21"/>
        <end position="41"/>
    </location>
</feature>
<feature type="transmembrane region" description="Helical" evidence="7">
    <location>
        <begin position="88"/>
        <end position="106"/>
    </location>
</feature>
<dbReference type="Gene3D" id="3.40.720.10">
    <property type="entry name" value="Alkaline Phosphatase, subunit A"/>
    <property type="match status" value="1"/>
</dbReference>
<dbReference type="OrthoDB" id="243547at2"/>
<dbReference type="InterPro" id="IPR017850">
    <property type="entry name" value="Alkaline_phosphatase_core_sf"/>
</dbReference>
<feature type="transmembrane region" description="Helical" evidence="7">
    <location>
        <begin position="164"/>
        <end position="182"/>
    </location>
</feature>
<keyword evidence="6 7" id="KW-0472">Membrane</keyword>
<dbReference type="CDD" id="cd16015">
    <property type="entry name" value="LTA_synthase"/>
    <property type="match status" value="1"/>
</dbReference>
<dbReference type="InterPro" id="IPR050448">
    <property type="entry name" value="OpgB/LTA_synthase_biosynth"/>
</dbReference>
<dbReference type="PANTHER" id="PTHR47371">
    <property type="entry name" value="LIPOTEICHOIC ACID SYNTHASE"/>
    <property type="match status" value="1"/>
</dbReference>
<keyword evidence="3" id="KW-1003">Cell membrane</keyword>
<evidence type="ECO:0000256" key="1">
    <source>
        <dbReference type="ARBA" id="ARBA00004651"/>
    </source>
</evidence>
<proteinExistence type="predicted"/>
<evidence type="ECO:0000313" key="10">
    <source>
        <dbReference type="Proteomes" id="UP000282311"/>
    </source>
</evidence>
<feature type="domain" description="Sulfatase N-terminal" evidence="8">
    <location>
        <begin position="260"/>
        <end position="548"/>
    </location>
</feature>
<comment type="caution">
    <text evidence="9">The sequence shown here is derived from an EMBL/GenBank/DDBJ whole genome shotgun (WGS) entry which is preliminary data.</text>
</comment>
<accession>A0A3B0BVI5</accession>
<keyword evidence="10" id="KW-1185">Reference proteome</keyword>
<dbReference type="Pfam" id="PF00884">
    <property type="entry name" value="Sulfatase"/>
    <property type="match status" value="1"/>
</dbReference>
<dbReference type="SUPFAM" id="SSF53649">
    <property type="entry name" value="Alkaline phosphatase-like"/>
    <property type="match status" value="1"/>
</dbReference>
<dbReference type="AlphaFoldDB" id="A0A3B0BVI5"/>
<evidence type="ECO:0000256" key="5">
    <source>
        <dbReference type="ARBA" id="ARBA00022989"/>
    </source>
</evidence>
<gene>
    <name evidence="9" type="ORF">D7M11_24675</name>
</gene>
<evidence type="ECO:0000256" key="4">
    <source>
        <dbReference type="ARBA" id="ARBA00022692"/>
    </source>
</evidence>
<evidence type="ECO:0000256" key="2">
    <source>
        <dbReference type="ARBA" id="ARBA00004936"/>
    </source>
</evidence>
<reference evidence="9 10" key="1">
    <citation type="journal article" date="2007" name="Int. J. Syst. Evol. Microbiol.">
        <title>Paenibacillus ginsengarvi sp. nov., isolated from soil from ginseng cultivation.</title>
        <authorList>
            <person name="Yoon M.H."/>
            <person name="Ten L.N."/>
            <person name="Im W.T."/>
        </authorList>
    </citation>
    <scope>NUCLEOTIDE SEQUENCE [LARGE SCALE GENOMIC DNA]</scope>
    <source>
        <strain evidence="9 10">KCTC 13059</strain>
    </source>
</reference>
<keyword evidence="5 7" id="KW-1133">Transmembrane helix</keyword>
<feature type="transmembrane region" description="Helical" evidence="7">
    <location>
        <begin position="136"/>
        <end position="157"/>
    </location>
</feature>
<evidence type="ECO:0000256" key="7">
    <source>
        <dbReference type="SAM" id="Phobius"/>
    </source>
</evidence>
<evidence type="ECO:0000256" key="6">
    <source>
        <dbReference type="ARBA" id="ARBA00023136"/>
    </source>
</evidence>
<comment type="subcellular location">
    <subcellularLocation>
        <location evidence="1">Cell membrane</location>
        <topology evidence="1">Multi-pass membrane protein</topology>
    </subcellularLocation>
</comment>
<keyword evidence="4 7" id="KW-0812">Transmembrane</keyword>
<dbReference type="PANTHER" id="PTHR47371:SF3">
    <property type="entry name" value="PHOSPHOGLYCEROL TRANSFERASE I"/>
    <property type="match status" value="1"/>
</dbReference>
<feature type="transmembrane region" description="Helical" evidence="7">
    <location>
        <begin position="61"/>
        <end position="81"/>
    </location>
</feature>